<dbReference type="GO" id="GO:0005615">
    <property type="term" value="C:extracellular space"/>
    <property type="evidence" value="ECO:0007669"/>
    <property type="project" value="TreeGrafter"/>
</dbReference>
<dbReference type="FunFam" id="3.80.10.10:FF:001164">
    <property type="entry name" value="GH01279p"/>
    <property type="match status" value="1"/>
</dbReference>
<dbReference type="SMART" id="SM00365">
    <property type="entry name" value="LRR_SD22"/>
    <property type="match status" value="11"/>
</dbReference>
<organism evidence="6">
    <name type="scientific">Soboliphyme baturini</name>
    <dbReference type="NCBI Taxonomy" id="241478"/>
    <lineage>
        <taxon>Eukaryota</taxon>
        <taxon>Metazoa</taxon>
        <taxon>Ecdysozoa</taxon>
        <taxon>Nematoda</taxon>
        <taxon>Enoplea</taxon>
        <taxon>Dorylaimia</taxon>
        <taxon>Dioctophymatida</taxon>
        <taxon>Dioctophymatoidea</taxon>
        <taxon>Soboliphymatidae</taxon>
        <taxon>Soboliphyme</taxon>
    </lineage>
</organism>
<dbReference type="PANTHER" id="PTHR24373:SF370">
    <property type="entry name" value="FISH-LIPS, ISOFORM E"/>
    <property type="match status" value="1"/>
</dbReference>
<keyword evidence="2" id="KW-0732">Signal</keyword>
<keyword evidence="1" id="KW-0433">Leucine-rich repeat</keyword>
<reference evidence="6" key="1">
    <citation type="submission" date="2016-06" db="UniProtKB">
        <authorList>
            <consortium name="WormBaseParasite"/>
        </authorList>
    </citation>
    <scope>IDENTIFICATION</scope>
</reference>
<dbReference type="Gene3D" id="3.80.10.10">
    <property type="entry name" value="Ribonuclease Inhibitor"/>
    <property type="match status" value="7"/>
</dbReference>
<evidence type="ECO:0000313" key="4">
    <source>
        <dbReference type="EMBL" id="VDP12477.1"/>
    </source>
</evidence>
<proteinExistence type="predicted"/>
<reference evidence="4 5" key="2">
    <citation type="submission" date="2018-11" db="EMBL/GenBank/DDBJ databases">
        <authorList>
            <consortium name="Pathogen Informatics"/>
        </authorList>
    </citation>
    <scope>NUCLEOTIDE SEQUENCE [LARGE SCALE GENOMIC DNA]</scope>
</reference>
<name>A0A183IUG0_9BILA</name>
<keyword evidence="5" id="KW-1185">Reference proteome</keyword>
<dbReference type="PANTHER" id="PTHR24373">
    <property type="entry name" value="SLIT RELATED LEUCINE-RICH REPEAT NEURONAL PROTEIN"/>
    <property type="match status" value="1"/>
</dbReference>
<dbReference type="EMBL" id="UZAM01010464">
    <property type="protein sequence ID" value="VDP12477.1"/>
    <property type="molecule type" value="Genomic_DNA"/>
</dbReference>
<gene>
    <name evidence="4" type="ORF">SBAD_LOCUS7257</name>
</gene>
<sequence length="1044" mass="118477">MLKSSGEKSRSRGSWTISYAYSRYLHLKQNFLDQIPYGAISSLKQLAVLDLESNNITELQRYADATFSQNITLNLSSNRITALPAGCLSPYMRIVALDLSYNQIGTLHTNFLDGVQSMQSLDLSYNRLQFIPVNSLFGVADSLKHLNLEENQLTTLPEALMALKVLESLNLKWNKLITPHKDILAGLKFSMKELSLSHNYLDKIPTELLEGFKSIETLDLSKNHITTLKKLAFGKFDGIGANLVKLNLAGNKIQSLSEPGAFLYMSGLVYLDLSYNCINYVAPDFFNLLPGLESLSLQNNRISTIPSQTLVALTKLRYLILDGNEIDTFTPSSFLHMQNLERLSASHNNIVAVSYNVFPGNHLLKLRSINLAFNMIHSLYTRSFSDLNALEVADLRNNFITVLHVHTFINLPSLRFVYLDRNRISTTSEETFVNIPRLELLSLKHNRISSLPQRFLIDVSNLKSVDLSYNNLRNFDATFLSGATSLQFLDLSYNNLGDIDLAVIKHSIVHICLSHNRIASLKEKNFGEFPSLTYLDLSHNRIIKVHATSFLASPNLNKIFLSYNNVTTVSKNTFATQKNFACLDLSHNLIEELDMAVFGENNVMALNLSFNNFRAVPYAMLHNVQKSLGALDLGNNRIATLESNFFDGLRNLTHMCLRSNAIQKVSESAFKGLHKLRSLDLSHNPVNEWNPNSFRDIGHSVEAIDLANTGLFTVPKLGGRAIKMLNLSLNHIFMLNADDLPSFQKLENLDVSYNQLRFLSHDVLGRLMNLKSLNVSHNPLQKVTANQFDGLRKLETLEMHHMPDLNQVDVTAFRSFRNLKELKLFRLSEMQHSIDVQRLLALLPPLKTLHIEVTNESVDQQFCNFDARFLRDLRVEGRQIKRLATDAFRNLRGYKMHLSLANTKVSRFPAQVFSLLNHITFLELDLSDNYLETLQPFLFSTPPLVNGHGTMLVRLNVAGNPLLCDCRLNWVKPWFEHLRMLLSSEEFDAQERAFNDTVCHSVSNSRNIPLFKYIQSMRCLALRGYVTPALLFTCILRALLSHFE</sequence>
<dbReference type="SUPFAM" id="SSF52058">
    <property type="entry name" value="L domain-like"/>
    <property type="match status" value="4"/>
</dbReference>
<evidence type="ECO:0000313" key="6">
    <source>
        <dbReference type="WBParaSite" id="SBAD_0000752901-mRNA-1"/>
    </source>
</evidence>
<evidence type="ECO:0000256" key="2">
    <source>
        <dbReference type="ARBA" id="ARBA00022729"/>
    </source>
</evidence>
<evidence type="ECO:0000256" key="1">
    <source>
        <dbReference type="ARBA" id="ARBA00022614"/>
    </source>
</evidence>
<dbReference type="AlphaFoldDB" id="A0A183IUG0"/>
<dbReference type="SMART" id="SM00369">
    <property type="entry name" value="LRR_TYP"/>
    <property type="match status" value="26"/>
</dbReference>
<dbReference type="WBParaSite" id="SBAD_0000752901-mRNA-1">
    <property type="protein sequence ID" value="SBAD_0000752901-mRNA-1"/>
    <property type="gene ID" value="SBAD_0000752901"/>
</dbReference>
<dbReference type="Pfam" id="PF13855">
    <property type="entry name" value="LRR_8"/>
    <property type="match status" value="7"/>
</dbReference>
<dbReference type="GO" id="GO:0031012">
    <property type="term" value="C:extracellular matrix"/>
    <property type="evidence" value="ECO:0007669"/>
    <property type="project" value="TreeGrafter"/>
</dbReference>
<evidence type="ECO:0000256" key="3">
    <source>
        <dbReference type="ARBA" id="ARBA00022737"/>
    </source>
</evidence>
<dbReference type="SMART" id="SM00364">
    <property type="entry name" value="LRR_BAC"/>
    <property type="match status" value="11"/>
</dbReference>
<dbReference type="InterPro" id="IPR001611">
    <property type="entry name" value="Leu-rich_rpt"/>
</dbReference>
<dbReference type="InterPro" id="IPR032675">
    <property type="entry name" value="LRR_dom_sf"/>
</dbReference>
<accession>A0A183IUG0</accession>
<dbReference type="Proteomes" id="UP000270296">
    <property type="component" value="Unassembled WGS sequence"/>
</dbReference>
<evidence type="ECO:0000313" key="5">
    <source>
        <dbReference type="Proteomes" id="UP000270296"/>
    </source>
</evidence>
<protein>
    <submittedName>
        <fullName evidence="6">Chaoptin</fullName>
    </submittedName>
</protein>
<dbReference type="Pfam" id="PF13516">
    <property type="entry name" value="LRR_6"/>
    <property type="match status" value="1"/>
</dbReference>
<dbReference type="OrthoDB" id="10022853at2759"/>
<keyword evidence="3" id="KW-0677">Repeat</keyword>
<dbReference type="PROSITE" id="PS51450">
    <property type="entry name" value="LRR"/>
    <property type="match status" value="8"/>
</dbReference>
<dbReference type="InterPro" id="IPR003591">
    <property type="entry name" value="Leu-rich_rpt_typical-subtyp"/>
</dbReference>
<dbReference type="InterPro" id="IPR050328">
    <property type="entry name" value="Dev_Immune_Receptor"/>
</dbReference>